<protein>
    <submittedName>
        <fullName evidence="2">Uncharacterized protein</fullName>
    </submittedName>
</protein>
<evidence type="ECO:0000313" key="3">
    <source>
        <dbReference type="Proteomes" id="UP000694255"/>
    </source>
</evidence>
<proteinExistence type="predicted"/>
<name>A0A8J5QRM6_9ASCO</name>
<sequence>MQRFFSTSAKRCFQKDTITSFMKPSIPKQASHKMKATQASPSKWNPTNGNSFRSFAEYRLKATNQSPLGVRARLPNLYSSQHHI</sequence>
<keyword evidence="3" id="KW-1185">Reference proteome</keyword>
<reference evidence="2 3" key="1">
    <citation type="journal article" date="2021" name="DNA Res.">
        <title>Genome analysis of Candida subhashii reveals its hybrid nature and dual mitochondrial genome conformations.</title>
        <authorList>
            <person name="Mixao V."/>
            <person name="Hegedusova E."/>
            <person name="Saus E."/>
            <person name="Pryszcz L.P."/>
            <person name="Cillingova A."/>
            <person name="Nosek J."/>
            <person name="Gabaldon T."/>
        </authorList>
    </citation>
    <scope>NUCLEOTIDE SEQUENCE [LARGE SCALE GENOMIC DNA]</scope>
    <source>
        <strain evidence="2 3">CBS 10753</strain>
    </source>
</reference>
<dbReference type="AlphaFoldDB" id="A0A8J5QRM6"/>
<accession>A0A8J5QRM6</accession>
<feature type="region of interest" description="Disordered" evidence="1">
    <location>
        <begin position="26"/>
        <end position="48"/>
    </location>
</feature>
<dbReference type="RefSeq" id="XP_049266485.1">
    <property type="nucleotide sequence ID" value="XM_049405799.1"/>
</dbReference>
<evidence type="ECO:0000313" key="2">
    <source>
        <dbReference type="EMBL" id="KAG7666253.1"/>
    </source>
</evidence>
<feature type="compositionally biased region" description="Polar residues" evidence="1">
    <location>
        <begin position="37"/>
        <end position="48"/>
    </location>
</feature>
<dbReference type="Proteomes" id="UP000694255">
    <property type="component" value="Unassembled WGS sequence"/>
</dbReference>
<comment type="caution">
    <text evidence="2">The sequence shown here is derived from an EMBL/GenBank/DDBJ whole genome shotgun (WGS) entry which is preliminary data.</text>
</comment>
<dbReference type="GeneID" id="73467007"/>
<organism evidence="2 3">
    <name type="scientific">[Candida] subhashii</name>
    <dbReference type="NCBI Taxonomy" id="561895"/>
    <lineage>
        <taxon>Eukaryota</taxon>
        <taxon>Fungi</taxon>
        <taxon>Dikarya</taxon>
        <taxon>Ascomycota</taxon>
        <taxon>Saccharomycotina</taxon>
        <taxon>Pichiomycetes</taxon>
        <taxon>Debaryomycetaceae</taxon>
        <taxon>Spathaspora</taxon>
    </lineage>
</organism>
<gene>
    <name evidence="2" type="ORF">J8A68_000206</name>
</gene>
<dbReference type="OrthoDB" id="4074932at2759"/>
<dbReference type="EMBL" id="JAGSYN010000027">
    <property type="protein sequence ID" value="KAG7666253.1"/>
    <property type="molecule type" value="Genomic_DNA"/>
</dbReference>
<evidence type="ECO:0000256" key="1">
    <source>
        <dbReference type="SAM" id="MobiDB-lite"/>
    </source>
</evidence>